<dbReference type="OrthoDB" id="6281169at2"/>
<dbReference type="RefSeq" id="WP_142534155.1">
    <property type="nucleotide sequence ID" value="NZ_FXTB01000008.1"/>
</dbReference>
<dbReference type="EMBL" id="FXTB01000008">
    <property type="protein sequence ID" value="SMO81317.1"/>
    <property type="molecule type" value="Genomic_DNA"/>
</dbReference>
<keyword evidence="3" id="KW-0378">Hydrolase</keyword>
<dbReference type="Gene3D" id="2.60.120.230">
    <property type="match status" value="2"/>
</dbReference>
<dbReference type="Proteomes" id="UP000319040">
    <property type="component" value="Unassembled WGS sequence"/>
</dbReference>
<keyword evidence="1" id="KW-1015">Disulfide bond</keyword>
<dbReference type="InterPro" id="IPR014784">
    <property type="entry name" value="Cu2_ascorb_mOase-like_C"/>
</dbReference>
<dbReference type="AlphaFoldDB" id="A0A521EBM7"/>
<gene>
    <name evidence="3" type="ORF">SAMN06265379_108108</name>
</gene>
<dbReference type="Pfam" id="PF09113">
    <property type="entry name" value="N-glycanase_C"/>
    <property type="match status" value="1"/>
</dbReference>
<sequence length="550" mass="63285">MKTTIFLTTILLFCSALNILGQQQKNDTIVVQTFTFDDITKRRGVFQFPDNDERYAKIEMIRTIKCDEKTTLDKYPCGEWDYSTHTHLYVPLNDTTEEIFELENFVTPYGKRLDLGPEGFTFVYDVTDYAPLLKGEVHLSTGNTAQLIDLKFNFIKGEPVRDVISIQNIYPWGHYTYEDLADEKELKPVGLLMDPDASGYMLRARISGHGHFGPRNCCEWDSKTHTYFGNGKVLFRWNIWKNCGDNPIYPQGGTWQFDRAGWCPGTPVDTYDFELTRFVEPGDSLDLDYAIEMYKDNGEKGGYYIHSHQLFTYGAPNFKNDAAVSDIIAPSSKDEYSRINPICTDPVIVIQNTGTNTLRSLLITYGIEGGTKYQHTWSGHLEFLDKETLTLPNIPWEEAEKNPHFVVQISEPNSMADDNAANNIMTSVVKLPPVMPSSFYLTLEANDKGRAHETSYTLTNAAGEIFYERAMLEDEQIYQEHFEQLPPGCYELKVKDKAEDGLIRHWWNRNSNPDNIGRNGRVALYDTDFNLIKELNYDFAEFERFRFRVK</sequence>
<evidence type="ECO:0000313" key="3">
    <source>
        <dbReference type="EMBL" id="SMO81317.1"/>
    </source>
</evidence>
<dbReference type="GO" id="GO:0016715">
    <property type="term" value="F:oxidoreductase activity, acting on paired donors, with incorporation or reduction of molecular oxygen, reduced ascorbate as one donor, and incorporation of one atom of oxygen"/>
    <property type="evidence" value="ECO:0007669"/>
    <property type="project" value="InterPro"/>
</dbReference>
<feature type="domain" description="Peptide-N-glycosidase F C-terminal" evidence="2">
    <location>
        <begin position="177"/>
        <end position="308"/>
    </location>
</feature>
<name>A0A521EBM7_SACCC</name>
<evidence type="ECO:0000256" key="1">
    <source>
        <dbReference type="ARBA" id="ARBA00023157"/>
    </source>
</evidence>
<protein>
    <submittedName>
        <fullName evidence="3">Peptide-N-glycosidase F, C terminal</fullName>
    </submittedName>
</protein>
<evidence type="ECO:0000313" key="4">
    <source>
        <dbReference type="Proteomes" id="UP000319040"/>
    </source>
</evidence>
<dbReference type="SUPFAM" id="SSF49742">
    <property type="entry name" value="PHM/PNGase F"/>
    <property type="match status" value="2"/>
</dbReference>
<dbReference type="InterPro" id="IPR008977">
    <property type="entry name" value="PHM/PNGase_F_dom_sf"/>
</dbReference>
<dbReference type="InterPro" id="IPR015197">
    <property type="entry name" value="PngaseF_C"/>
</dbReference>
<reference evidence="3 4" key="1">
    <citation type="submission" date="2017-05" db="EMBL/GenBank/DDBJ databases">
        <authorList>
            <person name="Varghese N."/>
            <person name="Submissions S."/>
        </authorList>
    </citation>
    <scope>NUCLEOTIDE SEQUENCE [LARGE SCALE GENOMIC DNA]</scope>
    <source>
        <strain evidence="3 4">DSM 27040</strain>
    </source>
</reference>
<evidence type="ECO:0000259" key="2">
    <source>
        <dbReference type="Pfam" id="PF09113"/>
    </source>
</evidence>
<proteinExistence type="predicted"/>
<accession>A0A521EBM7</accession>
<keyword evidence="3" id="KW-0326">Glycosidase</keyword>
<organism evidence="3 4">
    <name type="scientific">Saccharicrinis carchari</name>
    <dbReference type="NCBI Taxonomy" id="1168039"/>
    <lineage>
        <taxon>Bacteria</taxon>
        <taxon>Pseudomonadati</taxon>
        <taxon>Bacteroidota</taxon>
        <taxon>Bacteroidia</taxon>
        <taxon>Marinilabiliales</taxon>
        <taxon>Marinilabiliaceae</taxon>
        <taxon>Saccharicrinis</taxon>
    </lineage>
</organism>
<dbReference type="GO" id="GO:0016798">
    <property type="term" value="F:hydrolase activity, acting on glycosyl bonds"/>
    <property type="evidence" value="ECO:0007669"/>
    <property type="project" value="UniProtKB-KW"/>
</dbReference>
<keyword evidence="4" id="KW-1185">Reference proteome</keyword>